<evidence type="ECO:0000256" key="4">
    <source>
        <dbReference type="ARBA" id="ARBA00022692"/>
    </source>
</evidence>
<evidence type="ECO:0000256" key="3">
    <source>
        <dbReference type="ARBA" id="ARBA00022475"/>
    </source>
</evidence>
<dbReference type="Pfam" id="PF00528">
    <property type="entry name" value="BPD_transp_1"/>
    <property type="match status" value="1"/>
</dbReference>
<keyword evidence="4 7" id="KW-0812">Transmembrane</keyword>
<name>A0A1H2PQ06_9BURK</name>
<dbReference type="Gene3D" id="1.10.3720.10">
    <property type="entry name" value="MetI-like"/>
    <property type="match status" value="1"/>
</dbReference>
<evidence type="ECO:0000256" key="7">
    <source>
        <dbReference type="RuleBase" id="RU363032"/>
    </source>
</evidence>
<proteinExistence type="inferred from homology"/>
<dbReference type="RefSeq" id="WP_091908324.1">
    <property type="nucleotide sequence ID" value="NZ_FNLO01000006.1"/>
</dbReference>
<evidence type="ECO:0000259" key="8">
    <source>
        <dbReference type="PROSITE" id="PS50928"/>
    </source>
</evidence>
<evidence type="ECO:0000313" key="10">
    <source>
        <dbReference type="Proteomes" id="UP000243719"/>
    </source>
</evidence>
<reference evidence="10" key="1">
    <citation type="submission" date="2016-09" db="EMBL/GenBank/DDBJ databases">
        <authorList>
            <person name="Varghese N."/>
            <person name="Submissions S."/>
        </authorList>
    </citation>
    <scope>NUCLEOTIDE SEQUENCE [LARGE SCALE GENOMIC DNA]</scope>
    <source>
        <strain evidence="10">JS23</strain>
    </source>
</reference>
<dbReference type="GO" id="GO:0005886">
    <property type="term" value="C:plasma membrane"/>
    <property type="evidence" value="ECO:0007669"/>
    <property type="project" value="UniProtKB-SubCell"/>
</dbReference>
<feature type="transmembrane region" description="Helical" evidence="7">
    <location>
        <begin position="107"/>
        <end position="126"/>
    </location>
</feature>
<keyword evidence="6 7" id="KW-0472">Membrane</keyword>
<dbReference type="SUPFAM" id="SSF161098">
    <property type="entry name" value="MetI-like"/>
    <property type="match status" value="1"/>
</dbReference>
<dbReference type="PANTHER" id="PTHR30151:SF0">
    <property type="entry name" value="ABC TRANSPORTER PERMEASE PROTEIN MJ0413-RELATED"/>
    <property type="match status" value="1"/>
</dbReference>
<dbReference type="Proteomes" id="UP000243719">
    <property type="component" value="Unassembled WGS sequence"/>
</dbReference>
<keyword evidence="2 7" id="KW-0813">Transport</keyword>
<comment type="subcellular location">
    <subcellularLocation>
        <location evidence="1 7">Cell membrane</location>
        <topology evidence="1 7">Multi-pass membrane protein</topology>
    </subcellularLocation>
</comment>
<dbReference type="InterPro" id="IPR035906">
    <property type="entry name" value="MetI-like_sf"/>
</dbReference>
<feature type="transmembrane region" description="Helical" evidence="7">
    <location>
        <begin position="191"/>
        <end position="216"/>
    </location>
</feature>
<evidence type="ECO:0000256" key="1">
    <source>
        <dbReference type="ARBA" id="ARBA00004651"/>
    </source>
</evidence>
<dbReference type="OrthoDB" id="8859188at2"/>
<dbReference type="PANTHER" id="PTHR30151">
    <property type="entry name" value="ALKANE SULFONATE ABC TRANSPORTER-RELATED, MEMBRANE SUBUNIT"/>
    <property type="match status" value="1"/>
</dbReference>
<keyword evidence="5 7" id="KW-1133">Transmembrane helix</keyword>
<accession>A0A1H2PQ06</accession>
<gene>
    <name evidence="9" type="ORF">SAMN05216551_106153</name>
</gene>
<feature type="domain" description="ABC transmembrane type-1" evidence="8">
    <location>
        <begin position="70"/>
        <end position="246"/>
    </location>
</feature>
<evidence type="ECO:0000313" key="9">
    <source>
        <dbReference type="EMBL" id="SDV48902.1"/>
    </source>
</evidence>
<comment type="similarity">
    <text evidence="7">Belongs to the binding-protein-dependent transport system permease family.</text>
</comment>
<dbReference type="FunFam" id="1.10.3720.10:FF:000003">
    <property type="entry name" value="Aliphatic sulfonate ABC transporter permease"/>
    <property type="match status" value="1"/>
</dbReference>
<evidence type="ECO:0000256" key="6">
    <source>
        <dbReference type="ARBA" id="ARBA00023136"/>
    </source>
</evidence>
<dbReference type="InterPro" id="IPR000515">
    <property type="entry name" value="MetI-like"/>
</dbReference>
<keyword evidence="10" id="KW-1185">Reference proteome</keyword>
<feature type="transmembrane region" description="Helical" evidence="7">
    <location>
        <begin position="76"/>
        <end position="95"/>
    </location>
</feature>
<dbReference type="GO" id="GO:0042918">
    <property type="term" value="P:alkanesulfonate transmembrane transport"/>
    <property type="evidence" value="ECO:0007669"/>
    <property type="project" value="UniProtKB-ARBA"/>
</dbReference>
<protein>
    <submittedName>
        <fullName evidence="9">Sulfonate transport system permease protein</fullName>
    </submittedName>
</protein>
<dbReference type="AlphaFoldDB" id="A0A1H2PQ06"/>
<dbReference type="EMBL" id="FNLO01000006">
    <property type="protein sequence ID" value="SDV48902.1"/>
    <property type="molecule type" value="Genomic_DNA"/>
</dbReference>
<evidence type="ECO:0000256" key="5">
    <source>
        <dbReference type="ARBA" id="ARBA00022989"/>
    </source>
</evidence>
<organism evidence="9 10">
    <name type="scientific">Chitinasiproducens palmae</name>
    <dbReference type="NCBI Taxonomy" id="1770053"/>
    <lineage>
        <taxon>Bacteria</taxon>
        <taxon>Pseudomonadati</taxon>
        <taxon>Pseudomonadota</taxon>
        <taxon>Betaproteobacteria</taxon>
        <taxon>Burkholderiales</taxon>
        <taxon>Burkholderiaceae</taxon>
        <taxon>Chitinasiproducens</taxon>
    </lineage>
</organism>
<sequence length="263" mass="28645">MKRPGRRSSRGFTDRATALVLPVALVALWQLGSSLKLISPTLLPSPWYVLQTVWYLASTGQLWRDVQASAVRVIEGYAIAAVLAIALGVAMGLFRPLNRLVDLLMQILKPVPPIAWIPLSILWFGIDEGAKVFIIVLGAFFPILTSTVDAIRQIDGRYVELAGVLELPRTLFVRKIVIPGALPQILSGLRLGLAMAWMCVVAAELIAASSGVGFLIMDGRAMSQADLVLAGMLVLGVLGKLTDDLLRHAEKRLVRWRTQFSGL</sequence>
<keyword evidence="3" id="KW-1003">Cell membrane</keyword>
<feature type="transmembrane region" description="Helical" evidence="7">
    <location>
        <begin position="132"/>
        <end position="151"/>
    </location>
</feature>
<dbReference type="CDD" id="cd06261">
    <property type="entry name" value="TM_PBP2"/>
    <property type="match status" value="1"/>
</dbReference>
<evidence type="ECO:0000256" key="2">
    <source>
        <dbReference type="ARBA" id="ARBA00022448"/>
    </source>
</evidence>
<dbReference type="STRING" id="1770053.SAMN05216551_106153"/>
<dbReference type="PROSITE" id="PS50928">
    <property type="entry name" value="ABC_TM1"/>
    <property type="match status" value="1"/>
</dbReference>